<evidence type="ECO:0000256" key="4">
    <source>
        <dbReference type="ARBA" id="ARBA00022729"/>
    </source>
</evidence>
<feature type="domain" description="Pili assembly chaperone N-terminal" evidence="8">
    <location>
        <begin position="24"/>
        <end position="154"/>
    </location>
</feature>
<dbReference type="InterPro" id="IPR036316">
    <property type="entry name" value="Pili_assmbl_chap_C_dom_sf"/>
</dbReference>
<comment type="similarity">
    <text evidence="2">Belongs to the periplasmic pilus chaperone family.</text>
</comment>
<evidence type="ECO:0000256" key="6">
    <source>
        <dbReference type="ARBA" id="ARBA00023186"/>
    </source>
</evidence>
<evidence type="ECO:0000256" key="5">
    <source>
        <dbReference type="ARBA" id="ARBA00022764"/>
    </source>
</evidence>
<evidence type="ECO:0000259" key="9">
    <source>
        <dbReference type="Pfam" id="PF02753"/>
    </source>
</evidence>
<dbReference type="GO" id="GO:0071555">
    <property type="term" value="P:cell wall organization"/>
    <property type="evidence" value="ECO:0007669"/>
    <property type="project" value="InterPro"/>
</dbReference>
<dbReference type="Pfam" id="PF02753">
    <property type="entry name" value="PapD_C"/>
    <property type="match status" value="1"/>
</dbReference>
<reference evidence="10" key="1">
    <citation type="submission" date="2018-10" db="EMBL/GenBank/DDBJ databases">
        <authorList>
            <consortium name="PulseNet: The National Subtyping Network for Foodborne Disease Surveillance"/>
            <person name="Tarr C.L."/>
            <person name="Trees E."/>
            <person name="Katz L.S."/>
            <person name="Carleton-Romer H.A."/>
            <person name="Stroika S."/>
            <person name="Kucerova Z."/>
            <person name="Roache K.F."/>
            <person name="Sabol A.L."/>
            <person name="Besser J."/>
            <person name="Gerner-Smidt P."/>
        </authorList>
    </citation>
    <scope>NUCLEOTIDE SEQUENCE [LARGE SCALE GENOMIC DNA]</scope>
    <source>
        <strain evidence="10">PNUSAS052121</strain>
    </source>
</reference>
<proteinExistence type="inferred from homology"/>
<evidence type="ECO:0000313" key="10">
    <source>
        <dbReference type="EMBL" id="MMS79874.1"/>
    </source>
</evidence>
<dbReference type="PRINTS" id="PR00969">
    <property type="entry name" value="CHAPERONPILI"/>
</dbReference>
<comment type="subcellular location">
    <subcellularLocation>
        <location evidence="1">Periplasm</location>
    </subcellularLocation>
</comment>
<dbReference type="GO" id="GO:0030288">
    <property type="term" value="C:outer membrane-bounded periplasmic space"/>
    <property type="evidence" value="ECO:0007669"/>
    <property type="project" value="InterPro"/>
</dbReference>
<evidence type="ECO:0000259" key="8">
    <source>
        <dbReference type="Pfam" id="PF00345"/>
    </source>
</evidence>
<sequence>MRIFSAIMLLLFSFFSQAEDNPGGISLEATRVIFVSDKNSTGLTVNNSSSKDIWLIRAWMTQYNKENDRKIPFIITPPLYRLEPDEKLQLRINSTDVTSLPTDRESVFKVNVLAIPPKTQLNNGKEKAVDELSGGYLQFAINNSIKLFYRPSELNDPARLEKSRNQLKVVRKGSNIEVVNPGPYYFTLINVKVNGSPLHDENSRDLMVSPFDSLSIPAAGAVSMEFQTINDFGASTPVMKTIF</sequence>
<dbReference type="InterPro" id="IPR016148">
    <property type="entry name" value="Pili_assmbl_chaperone_C"/>
</dbReference>
<protein>
    <submittedName>
        <fullName evidence="10">Molecular chaperone</fullName>
    </submittedName>
</protein>
<keyword evidence="5" id="KW-0574">Periplasm</keyword>
<dbReference type="Pfam" id="PF00345">
    <property type="entry name" value="PapD_N"/>
    <property type="match status" value="1"/>
</dbReference>
<evidence type="ECO:0000256" key="3">
    <source>
        <dbReference type="ARBA" id="ARBA00022558"/>
    </source>
</evidence>
<accession>A0A403T7V2</accession>
<keyword evidence="4 7" id="KW-0732">Signal</keyword>
<feature type="domain" description="Pili assembly chaperone C-terminal" evidence="9">
    <location>
        <begin position="178"/>
        <end position="236"/>
    </location>
</feature>
<dbReference type="PANTHER" id="PTHR30251:SF11">
    <property type="entry name" value="CHAPERONE PROTEIN FIMC-RELATED"/>
    <property type="match status" value="1"/>
</dbReference>
<dbReference type="Proteomes" id="UP000839526">
    <property type="component" value="Unassembled WGS sequence"/>
</dbReference>
<dbReference type="InterPro" id="IPR013783">
    <property type="entry name" value="Ig-like_fold"/>
</dbReference>
<dbReference type="Gene3D" id="2.60.40.10">
    <property type="entry name" value="Immunoglobulins"/>
    <property type="match status" value="2"/>
</dbReference>
<dbReference type="InterPro" id="IPR001829">
    <property type="entry name" value="Pili_assmbl_chaperone_bac"/>
</dbReference>
<evidence type="ECO:0000256" key="7">
    <source>
        <dbReference type="SAM" id="SignalP"/>
    </source>
</evidence>
<gene>
    <name evidence="10" type="ORF">D9O31_26130</name>
</gene>
<dbReference type="SUPFAM" id="SSF49354">
    <property type="entry name" value="PapD-like"/>
    <property type="match status" value="1"/>
</dbReference>
<dbReference type="InterPro" id="IPR008962">
    <property type="entry name" value="PapD-like_sf"/>
</dbReference>
<dbReference type="PANTHER" id="PTHR30251">
    <property type="entry name" value="PILUS ASSEMBLY CHAPERONE"/>
    <property type="match status" value="1"/>
</dbReference>
<evidence type="ECO:0000256" key="1">
    <source>
        <dbReference type="ARBA" id="ARBA00004418"/>
    </source>
</evidence>
<feature type="signal peptide" evidence="7">
    <location>
        <begin position="1"/>
        <end position="18"/>
    </location>
</feature>
<keyword evidence="6" id="KW-0143">Chaperone</keyword>
<dbReference type="InterPro" id="IPR050643">
    <property type="entry name" value="Periplasmic_pilus_chap"/>
</dbReference>
<dbReference type="AlphaFoldDB" id="A0A403T7V2"/>
<dbReference type="InterPro" id="IPR016147">
    <property type="entry name" value="Pili_assmbl_chaperone_N"/>
</dbReference>
<name>A0A403T7V2_SALER</name>
<dbReference type="SUPFAM" id="SSF49584">
    <property type="entry name" value="Periplasmic chaperone C-domain"/>
    <property type="match status" value="1"/>
</dbReference>
<evidence type="ECO:0000256" key="2">
    <source>
        <dbReference type="ARBA" id="ARBA00007399"/>
    </source>
</evidence>
<keyword evidence="3" id="KW-1029">Fimbrium biogenesis</keyword>
<comment type="caution">
    <text evidence="10">The sequence shown here is derived from an EMBL/GenBank/DDBJ whole genome shotgun (WGS) entry which is preliminary data.</text>
</comment>
<feature type="chain" id="PRO_5018989367" evidence="7">
    <location>
        <begin position="19"/>
        <end position="243"/>
    </location>
</feature>
<organism evidence="10">
    <name type="scientific">Salmonella enterica</name>
    <name type="common">Salmonella choleraesuis</name>
    <dbReference type="NCBI Taxonomy" id="28901"/>
    <lineage>
        <taxon>Bacteria</taxon>
        <taxon>Pseudomonadati</taxon>
        <taxon>Pseudomonadota</taxon>
        <taxon>Gammaproteobacteria</taxon>
        <taxon>Enterobacterales</taxon>
        <taxon>Enterobacteriaceae</taxon>
        <taxon>Salmonella</taxon>
    </lineage>
</organism>
<dbReference type="EMBL" id="RWAH01000052">
    <property type="protein sequence ID" value="MMS79874.1"/>
    <property type="molecule type" value="Genomic_DNA"/>
</dbReference>